<keyword evidence="1" id="KW-0812">Transmembrane</keyword>
<gene>
    <name evidence="3" type="ORF">HNR21_000601</name>
</gene>
<evidence type="ECO:0000313" key="4">
    <source>
        <dbReference type="Proteomes" id="UP000539313"/>
    </source>
</evidence>
<dbReference type="Gene3D" id="1.10.1040.10">
    <property type="entry name" value="N-(1-d-carboxylethyl)-l-norvaline Dehydrogenase, domain 2"/>
    <property type="match status" value="1"/>
</dbReference>
<reference evidence="3 4" key="1">
    <citation type="submission" date="2020-08" db="EMBL/GenBank/DDBJ databases">
        <title>Sequencing the genomes of 1000 actinobacteria strains.</title>
        <authorList>
            <person name="Klenk H.-P."/>
        </authorList>
    </citation>
    <scope>NUCLEOTIDE SEQUENCE [LARGE SCALE GENOMIC DNA]</scope>
    <source>
        <strain evidence="3 4">DSM 45823</strain>
    </source>
</reference>
<accession>A0A7W3MTS4</accession>
<dbReference type="InterPro" id="IPR013328">
    <property type="entry name" value="6PGD_dom2"/>
</dbReference>
<evidence type="ECO:0000256" key="1">
    <source>
        <dbReference type="SAM" id="Phobius"/>
    </source>
</evidence>
<dbReference type="AlphaFoldDB" id="A0A7W3MTS4"/>
<keyword evidence="4" id="KW-1185">Reference proteome</keyword>
<feature type="transmembrane region" description="Helical" evidence="1">
    <location>
        <begin position="48"/>
        <end position="71"/>
    </location>
</feature>
<keyword evidence="1" id="KW-1133">Transmembrane helix</keyword>
<dbReference type="Pfam" id="PF21761">
    <property type="entry name" value="RedAm-like_C"/>
    <property type="match status" value="1"/>
</dbReference>
<protein>
    <submittedName>
        <fullName evidence="3">3-hydroxyisobutyrate dehydrogenase-like beta-hydroxyacid dehydrogenase</fullName>
    </submittedName>
</protein>
<proteinExistence type="predicted"/>
<dbReference type="EMBL" id="JACJII010000001">
    <property type="protein sequence ID" value="MBA9001719.1"/>
    <property type="molecule type" value="Genomic_DNA"/>
</dbReference>
<dbReference type="Proteomes" id="UP000539313">
    <property type="component" value="Unassembled WGS sequence"/>
</dbReference>
<feature type="domain" description="NADPH-dependent reductive aminase-like C-terminal" evidence="2">
    <location>
        <begin position="42"/>
        <end position="171"/>
    </location>
</feature>
<evidence type="ECO:0000259" key="2">
    <source>
        <dbReference type="Pfam" id="PF21761"/>
    </source>
</evidence>
<sequence>MVPPPGIGTPDSYVFYAGSEEVLNAHREALEVLGEVRHMGADPGLAMLFYQAMLMLFWSSLVGYFHAAALVGTAGAAAKELQPFAARIFDQLTGDGPMGFLSVLTREIDAREYPGEENSLHMQAVGMAHVVEAFRDAGLDTGVPEAIRDLYARTDAAGHGLEGLSSVMELIWPRG</sequence>
<keyword evidence="1" id="KW-0472">Membrane</keyword>
<dbReference type="RefSeq" id="WP_182703939.1">
    <property type="nucleotide sequence ID" value="NZ_JACJII010000001.1"/>
</dbReference>
<dbReference type="InterPro" id="IPR048666">
    <property type="entry name" value="RedAm-like_C"/>
</dbReference>
<organism evidence="3 4">
    <name type="scientific">Thermomonospora cellulosilytica</name>
    <dbReference type="NCBI Taxonomy" id="1411118"/>
    <lineage>
        <taxon>Bacteria</taxon>
        <taxon>Bacillati</taxon>
        <taxon>Actinomycetota</taxon>
        <taxon>Actinomycetes</taxon>
        <taxon>Streptosporangiales</taxon>
        <taxon>Thermomonosporaceae</taxon>
        <taxon>Thermomonospora</taxon>
    </lineage>
</organism>
<evidence type="ECO:0000313" key="3">
    <source>
        <dbReference type="EMBL" id="MBA9001719.1"/>
    </source>
</evidence>
<name>A0A7W3MTS4_9ACTN</name>
<comment type="caution">
    <text evidence="3">The sequence shown here is derived from an EMBL/GenBank/DDBJ whole genome shotgun (WGS) entry which is preliminary data.</text>
</comment>